<reference evidence="1" key="1">
    <citation type="submission" date="2021-03" db="EMBL/GenBank/DDBJ databases">
        <title>Evolutionary innovations through gain and loss of genes in the ectomycorrhizal Boletales.</title>
        <authorList>
            <person name="Wu G."/>
            <person name="Miyauchi S."/>
            <person name="Morin E."/>
            <person name="Yang Z.-L."/>
            <person name="Xu J."/>
            <person name="Martin F.M."/>
        </authorList>
    </citation>
    <scope>NUCLEOTIDE SEQUENCE</scope>
    <source>
        <strain evidence="1">BR01</strain>
    </source>
</reference>
<accession>A0A8I2YEF8</accession>
<protein>
    <submittedName>
        <fullName evidence="1">Uncharacterized protein</fullName>
    </submittedName>
</protein>
<dbReference type="OrthoDB" id="2690723at2759"/>
<evidence type="ECO:0000313" key="1">
    <source>
        <dbReference type="EMBL" id="KAG6370352.1"/>
    </source>
</evidence>
<comment type="caution">
    <text evidence="1">The sequence shown here is derived from an EMBL/GenBank/DDBJ whole genome shotgun (WGS) entry which is preliminary data.</text>
</comment>
<dbReference type="Proteomes" id="UP000683000">
    <property type="component" value="Unassembled WGS sequence"/>
</dbReference>
<evidence type="ECO:0000313" key="2">
    <source>
        <dbReference type="Proteomes" id="UP000683000"/>
    </source>
</evidence>
<keyword evidence="2" id="KW-1185">Reference proteome</keyword>
<gene>
    <name evidence="1" type="ORF">JVT61DRAFT_12160</name>
</gene>
<sequence length="178" mass="20436">MIKINMPKCPESVKVIKEFMLLEEESKVFKPWKPGQKMDVDRTLKDPDDDYLKKTLNLEIAVMNKVVKIELRSCWMNRVLAGWLESWWQQITIPNKTHGHKLHRTSKMLNYPTGHCGPTLAPSELHAHRQMISAAITKYCTILEYHVLLLTITESLGAYIHTILQSAMLFAVANGKGH</sequence>
<dbReference type="EMBL" id="JAGFBS010000053">
    <property type="protein sequence ID" value="KAG6370352.1"/>
    <property type="molecule type" value="Genomic_DNA"/>
</dbReference>
<dbReference type="AlphaFoldDB" id="A0A8I2YEF8"/>
<name>A0A8I2YEF8_9AGAM</name>
<organism evidence="1 2">
    <name type="scientific">Boletus reticuloceps</name>
    <dbReference type="NCBI Taxonomy" id="495285"/>
    <lineage>
        <taxon>Eukaryota</taxon>
        <taxon>Fungi</taxon>
        <taxon>Dikarya</taxon>
        <taxon>Basidiomycota</taxon>
        <taxon>Agaricomycotina</taxon>
        <taxon>Agaricomycetes</taxon>
        <taxon>Agaricomycetidae</taxon>
        <taxon>Boletales</taxon>
        <taxon>Boletineae</taxon>
        <taxon>Boletaceae</taxon>
        <taxon>Boletoideae</taxon>
        <taxon>Boletus</taxon>
    </lineage>
</organism>
<proteinExistence type="predicted"/>